<dbReference type="AlphaFoldDB" id="A0A2Z4XXU3"/>
<dbReference type="Pfam" id="PF13426">
    <property type="entry name" value="PAS_9"/>
    <property type="match status" value="1"/>
</dbReference>
<dbReference type="SMART" id="SM00052">
    <property type="entry name" value="EAL"/>
    <property type="match status" value="1"/>
</dbReference>
<feature type="domain" description="PAS" evidence="1">
    <location>
        <begin position="123"/>
        <end position="196"/>
    </location>
</feature>
<dbReference type="Pfam" id="PF08447">
    <property type="entry name" value="PAS_3"/>
    <property type="match status" value="1"/>
</dbReference>
<dbReference type="InterPro" id="IPR013655">
    <property type="entry name" value="PAS_fold_3"/>
</dbReference>
<dbReference type="Gene3D" id="3.30.450.20">
    <property type="entry name" value="PAS domain"/>
    <property type="match status" value="2"/>
</dbReference>
<dbReference type="SUPFAM" id="SSF141868">
    <property type="entry name" value="EAL domain-like"/>
    <property type="match status" value="1"/>
</dbReference>
<dbReference type="SUPFAM" id="SSF55073">
    <property type="entry name" value="Nucleotide cyclase"/>
    <property type="match status" value="1"/>
</dbReference>
<organism evidence="4 6">
    <name type="scientific">Francisella adeliensis</name>
    <dbReference type="NCBI Taxonomy" id="2007306"/>
    <lineage>
        <taxon>Bacteria</taxon>
        <taxon>Pseudomonadati</taxon>
        <taxon>Pseudomonadota</taxon>
        <taxon>Gammaproteobacteria</taxon>
        <taxon>Thiotrichales</taxon>
        <taxon>Francisellaceae</taxon>
        <taxon>Francisella</taxon>
    </lineage>
</organism>
<dbReference type="PANTHER" id="PTHR44757:SF2">
    <property type="entry name" value="BIOFILM ARCHITECTURE MAINTENANCE PROTEIN MBAA"/>
    <property type="match status" value="1"/>
</dbReference>
<feature type="domain" description="PAS" evidence="1">
    <location>
        <begin position="11"/>
        <end position="74"/>
    </location>
</feature>
<dbReference type="PROSITE" id="PS50887">
    <property type="entry name" value="GGDEF"/>
    <property type="match status" value="1"/>
</dbReference>
<dbReference type="InterPro" id="IPR035919">
    <property type="entry name" value="EAL_sf"/>
</dbReference>
<accession>A0A2Z4XXU3</accession>
<dbReference type="KEGG" id="fad:CDH04_01770"/>
<dbReference type="Proteomes" id="UP000251120">
    <property type="component" value="Chromosome"/>
</dbReference>
<dbReference type="Pfam" id="PF00990">
    <property type="entry name" value="GGDEF"/>
    <property type="match status" value="1"/>
</dbReference>
<reference evidence="5 7" key="2">
    <citation type="submission" date="2019-08" db="EMBL/GenBank/DDBJ databases">
        <title>Complete genome sequences of Francisella adeliensis (FSC1325 and FSC1326).</title>
        <authorList>
            <person name="Ohrman C."/>
            <person name="Uneklint I."/>
            <person name="Vallesi A."/>
            <person name="Karlsson L."/>
            <person name="Sjodin A."/>
        </authorList>
    </citation>
    <scope>NUCLEOTIDE SEQUENCE [LARGE SCALE GENOMIC DNA]</scope>
    <source>
        <strain evidence="5 7">FSC1325</strain>
    </source>
</reference>
<sequence>MSQAIIDSFIALDNAIIGILVIDKHKNIKVANSTACEIFGYEKSELLDHNIKMLMPEDIAKNHNDNVDRYITSRKARVLGQPLQLPGVKKDGSLLNLLISISEIETDEPCFVGLIQDLTQQTREQSKYNAIDATSYASWVYNAMEDKFYWSVEHFEYFGVKVTKDKSISLDYWIELIHPEDRSKFREAIEQIISKQQLLDIIFKLNCNSEIKTIRMFANYSNDYKGELNYIDGISVDVTDRVKFSQLQKIVNIDLLTECNSRFYFEKALNNSIENFLQKGEGFALILIDIKRFKDLNDYYGHSAGDQVLKKIASLLKKSSRIRREDVLARLDGDEFAIICNNIQSQTELKEIAERISSIINTTIQVDSAEINVATHIGVVSSQYDNKNLRTYADFAMSAAKKRNLDICYFNENIKNEYYENIILDHAVKDIIDNGNIRVTYQSIHDLKTSKAIGFEVLARSSTKAFSGINIGNLVELIERNGLADRLNKLVINKIFLDLEKVELPKDFKISINISPSVINLARHLKDLVDIVSQKRKNLSTDCDIVFEIIESSIMSFTEREITEAREMFKKSNILLAIDDFGTGYSSFGRLMDGGFDILKLDKSLLDKLMQGVVGSKSIFESINSIAKEMDMKLIVEGVETKEALDLVESLGYRYVQGYIFSKPEGLGALVDKGVLKYKTK</sequence>
<dbReference type="Gene3D" id="3.20.20.450">
    <property type="entry name" value="EAL domain"/>
    <property type="match status" value="1"/>
</dbReference>
<dbReference type="SUPFAM" id="SSF55785">
    <property type="entry name" value="PYP-like sensor domain (PAS domain)"/>
    <property type="match status" value="2"/>
</dbReference>
<dbReference type="InterPro" id="IPR000160">
    <property type="entry name" value="GGDEF_dom"/>
</dbReference>
<evidence type="ECO:0000259" key="2">
    <source>
        <dbReference type="PROSITE" id="PS50883"/>
    </source>
</evidence>
<dbReference type="Pfam" id="PF00563">
    <property type="entry name" value="EAL"/>
    <property type="match status" value="1"/>
</dbReference>
<gene>
    <name evidence="4" type="ORF">CDH04_01770</name>
    <name evidence="5" type="ORF">FZC43_01775</name>
</gene>
<evidence type="ECO:0000313" key="5">
    <source>
        <dbReference type="EMBL" id="QIW11453.1"/>
    </source>
</evidence>
<dbReference type="NCBIfam" id="TIGR00254">
    <property type="entry name" value="GGDEF"/>
    <property type="match status" value="1"/>
</dbReference>
<dbReference type="CDD" id="cd01948">
    <property type="entry name" value="EAL"/>
    <property type="match status" value="1"/>
</dbReference>
<dbReference type="CDD" id="cd00130">
    <property type="entry name" value="PAS"/>
    <property type="match status" value="1"/>
</dbReference>
<evidence type="ECO:0000259" key="1">
    <source>
        <dbReference type="PROSITE" id="PS50112"/>
    </source>
</evidence>
<reference evidence="4 6" key="1">
    <citation type="submission" date="2017-06" db="EMBL/GenBank/DDBJ databases">
        <title>Complete genome of Francisella adeliensis.</title>
        <authorList>
            <person name="Vallesi A."/>
            <person name="Sjodin A."/>
        </authorList>
    </citation>
    <scope>NUCLEOTIDE SEQUENCE [LARGE SCALE GENOMIC DNA]</scope>
    <source>
        <strain evidence="4 6">FDC440</strain>
    </source>
</reference>
<dbReference type="OrthoDB" id="5603059at2"/>
<name>A0A2Z4XXU3_9GAMM</name>
<keyword evidence="7" id="KW-1185">Reference proteome</keyword>
<dbReference type="InterPro" id="IPR035965">
    <property type="entry name" value="PAS-like_dom_sf"/>
</dbReference>
<dbReference type="RefSeq" id="WP_112869398.1">
    <property type="nucleotide sequence ID" value="NZ_CP021781.1"/>
</dbReference>
<evidence type="ECO:0000313" key="7">
    <source>
        <dbReference type="Proteomes" id="UP000681131"/>
    </source>
</evidence>
<dbReference type="CDD" id="cd01949">
    <property type="entry name" value="GGDEF"/>
    <property type="match status" value="1"/>
</dbReference>
<dbReference type="InterPro" id="IPR052155">
    <property type="entry name" value="Biofilm_reg_signaling"/>
</dbReference>
<dbReference type="InterPro" id="IPR043128">
    <property type="entry name" value="Rev_trsase/Diguanyl_cyclase"/>
</dbReference>
<dbReference type="SMART" id="SM00267">
    <property type="entry name" value="GGDEF"/>
    <property type="match status" value="1"/>
</dbReference>
<dbReference type="Gene3D" id="3.30.70.270">
    <property type="match status" value="1"/>
</dbReference>
<feature type="domain" description="EAL" evidence="2">
    <location>
        <begin position="421"/>
        <end position="678"/>
    </location>
</feature>
<protein>
    <submittedName>
        <fullName evidence="5">EAL domain-containing protein</fullName>
    </submittedName>
</protein>
<dbReference type="EMBL" id="CP043424">
    <property type="protein sequence ID" value="QIW11453.1"/>
    <property type="molecule type" value="Genomic_DNA"/>
</dbReference>
<dbReference type="EMBL" id="CP021781">
    <property type="protein sequence ID" value="AXA33225.1"/>
    <property type="molecule type" value="Genomic_DNA"/>
</dbReference>
<dbReference type="InterPro" id="IPR029787">
    <property type="entry name" value="Nucleotide_cyclase"/>
</dbReference>
<evidence type="ECO:0000313" key="4">
    <source>
        <dbReference type="EMBL" id="AXA33225.1"/>
    </source>
</evidence>
<evidence type="ECO:0000259" key="3">
    <source>
        <dbReference type="PROSITE" id="PS50887"/>
    </source>
</evidence>
<evidence type="ECO:0000313" key="6">
    <source>
        <dbReference type="Proteomes" id="UP000251120"/>
    </source>
</evidence>
<dbReference type="PROSITE" id="PS50883">
    <property type="entry name" value="EAL"/>
    <property type="match status" value="1"/>
</dbReference>
<dbReference type="PROSITE" id="PS50112">
    <property type="entry name" value="PAS"/>
    <property type="match status" value="2"/>
</dbReference>
<dbReference type="Proteomes" id="UP000681131">
    <property type="component" value="Chromosome"/>
</dbReference>
<feature type="domain" description="GGDEF" evidence="3">
    <location>
        <begin position="281"/>
        <end position="412"/>
    </location>
</feature>
<dbReference type="InterPro" id="IPR001633">
    <property type="entry name" value="EAL_dom"/>
</dbReference>
<dbReference type="PANTHER" id="PTHR44757">
    <property type="entry name" value="DIGUANYLATE CYCLASE DGCP"/>
    <property type="match status" value="1"/>
</dbReference>
<dbReference type="InterPro" id="IPR000014">
    <property type="entry name" value="PAS"/>
</dbReference>
<dbReference type="NCBIfam" id="TIGR00229">
    <property type="entry name" value="sensory_box"/>
    <property type="match status" value="1"/>
</dbReference>
<dbReference type="SMART" id="SM00091">
    <property type="entry name" value="PAS"/>
    <property type="match status" value="2"/>
</dbReference>
<proteinExistence type="predicted"/>